<dbReference type="InterPro" id="IPR001128">
    <property type="entry name" value="Cyt_P450"/>
</dbReference>
<comment type="cofactor">
    <cofactor evidence="1 6">
        <name>heme</name>
        <dbReference type="ChEBI" id="CHEBI:30413"/>
    </cofactor>
</comment>
<keyword evidence="7" id="KW-0503">Monooxygenase</keyword>
<evidence type="ECO:0000256" key="4">
    <source>
        <dbReference type="ARBA" id="ARBA00022723"/>
    </source>
</evidence>
<protein>
    <recommendedName>
        <fullName evidence="11">Cytochrome P450</fullName>
    </recommendedName>
</protein>
<keyword evidence="7" id="KW-0560">Oxidoreductase</keyword>
<dbReference type="Proteomes" id="UP001265746">
    <property type="component" value="Unassembled WGS sequence"/>
</dbReference>
<dbReference type="InterPro" id="IPR036396">
    <property type="entry name" value="Cyt_P450_sf"/>
</dbReference>
<evidence type="ECO:0000256" key="1">
    <source>
        <dbReference type="ARBA" id="ARBA00001971"/>
    </source>
</evidence>
<evidence type="ECO:0000256" key="6">
    <source>
        <dbReference type="PIRSR" id="PIRSR602401-1"/>
    </source>
</evidence>
<comment type="similarity">
    <text evidence="2 7">Belongs to the cytochrome P450 family.</text>
</comment>
<accession>A0AAD9S6W8</accession>
<dbReference type="Gene3D" id="1.10.630.10">
    <property type="entry name" value="Cytochrome P450"/>
    <property type="match status" value="1"/>
</dbReference>
<dbReference type="SUPFAM" id="SSF48264">
    <property type="entry name" value="Cytochrome P450"/>
    <property type="match status" value="1"/>
</dbReference>
<keyword evidence="5 6" id="KW-0408">Iron</keyword>
<keyword evidence="4 6" id="KW-0479">Metal-binding</keyword>
<evidence type="ECO:0008006" key="11">
    <source>
        <dbReference type="Google" id="ProtNLM"/>
    </source>
</evidence>
<dbReference type="Pfam" id="PF00067">
    <property type="entry name" value="p450"/>
    <property type="match status" value="1"/>
</dbReference>
<dbReference type="InterPro" id="IPR002401">
    <property type="entry name" value="Cyt_P450_E_grp-I"/>
</dbReference>
<evidence type="ECO:0000313" key="9">
    <source>
        <dbReference type="EMBL" id="KAK2598637.1"/>
    </source>
</evidence>
<evidence type="ECO:0000256" key="8">
    <source>
        <dbReference type="SAM" id="Phobius"/>
    </source>
</evidence>
<dbReference type="InterPro" id="IPR017972">
    <property type="entry name" value="Cyt_P450_CS"/>
</dbReference>
<feature type="transmembrane region" description="Helical" evidence="8">
    <location>
        <begin position="49"/>
        <end position="68"/>
    </location>
</feature>
<dbReference type="PRINTS" id="PR00463">
    <property type="entry name" value="EP450I"/>
</dbReference>
<evidence type="ECO:0000256" key="5">
    <source>
        <dbReference type="ARBA" id="ARBA00023004"/>
    </source>
</evidence>
<feature type="transmembrane region" description="Helical" evidence="8">
    <location>
        <begin position="17"/>
        <end position="37"/>
    </location>
</feature>
<keyword evidence="3 6" id="KW-0349">Heme</keyword>
<comment type="caution">
    <text evidence="9">The sequence shown here is derived from an EMBL/GenBank/DDBJ whole genome shotgun (WGS) entry which is preliminary data.</text>
</comment>
<evidence type="ECO:0000256" key="7">
    <source>
        <dbReference type="RuleBase" id="RU000461"/>
    </source>
</evidence>
<evidence type="ECO:0000256" key="2">
    <source>
        <dbReference type="ARBA" id="ARBA00010617"/>
    </source>
</evidence>
<dbReference type="PANTHER" id="PTHR24305:SF210">
    <property type="entry name" value="CYTOCHROME P450 MONOOXYGENASE ASQL-RELATED"/>
    <property type="match status" value="1"/>
</dbReference>
<dbReference type="GO" id="GO:0005506">
    <property type="term" value="F:iron ion binding"/>
    <property type="evidence" value="ECO:0007669"/>
    <property type="project" value="InterPro"/>
</dbReference>
<dbReference type="PROSITE" id="PS00086">
    <property type="entry name" value="CYTOCHROME_P450"/>
    <property type="match status" value="1"/>
</dbReference>
<dbReference type="AlphaFoldDB" id="A0AAD9S6W8"/>
<sequence length="520" mass="58850">MGILDILNWASSGWAPLWLAASAGVIYAIASCVYLLYFHPASRFPGPKLAAISYISYCYYWIVGRHPWRQEDLIREYGDVVRIGPNDVLFYTPQAVMDIYGPMSKGQEAFVKTNLMDFGQGDLGFSWQPNPAIRKATGKKILPAFSNKANKNKEPLVHAYIDLFIDKMRNLGGKPEGLLMNDWLYWLAVDMAADLAYGREMTHLKDGKTSDFASSLRATSFSALLIQLSKKMPMIGLLAPLFIPLRVYRAVPAIISANRAEVQARIDRRGKTKHPDYVDFLIGPDDPPPSNKKEREHLEQVAFQMFAAGYDPINIITYAGMFFLLQNPKVHAALTAEIRGAFSSYDEITHDVLIGLPYLQAFIHESLRKHLIAPTGMPRISPGATIDGNYVPKGVIVESSPFTAMRHERYFTDPLEFRPERWLPHDHPLYDARFADDNLRAFFPFSLGVRQCAGREIAWTQYRLFLAKVLWTFDLEAVSGHDKSFDQDVSAHVMWNHPDLFVRFLPAKGQELNGHLHPIS</sequence>
<dbReference type="GO" id="GO:0020037">
    <property type="term" value="F:heme binding"/>
    <property type="evidence" value="ECO:0007669"/>
    <property type="project" value="InterPro"/>
</dbReference>
<dbReference type="GO" id="GO:0004497">
    <property type="term" value="F:monooxygenase activity"/>
    <property type="evidence" value="ECO:0007669"/>
    <property type="project" value="UniProtKB-KW"/>
</dbReference>
<dbReference type="PANTHER" id="PTHR24305">
    <property type="entry name" value="CYTOCHROME P450"/>
    <property type="match status" value="1"/>
</dbReference>
<keyword evidence="8" id="KW-0472">Membrane</keyword>
<keyword evidence="8" id="KW-1133">Transmembrane helix</keyword>
<keyword evidence="10" id="KW-1185">Reference proteome</keyword>
<dbReference type="EMBL" id="JAUJFL010000008">
    <property type="protein sequence ID" value="KAK2598637.1"/>
    <property type="molecule type" value="Genomic_DNA"/>
</dbReference>
<dbReference type="GO" id="GO:0016705">
    <property type="term" value="F:oxidoreductase activity, acting on paired donors, with incorporation or reduction of molecular oxygen"/>
    <property type="evidence" value="ECO:0007669"/>
    <property type="project" value="InterPro"/>
</dbReference>
<evidence type="ECO:0000256" key="3">
    <source>
        <dbReference type="ARBA" id="ARBA00022617"/>
    </source>
</evidence>
<name>A0AAD9S6W8_PHOAM</name>
<evidence type="ECO:0000313" key="10">
    <source>
        <dbReference type="Proteomes" id="UP001265746"/>
    </source>
</evidence>
<keyword evidence="8" id="KW-0812">Transmembrane</keyword>
<organism evidence="9 10">
    <name type="scientific">Phomopsis amygdali</name>
    <name type="common">Fusicoccum amygdali</name>
    <dbReference type="NCBI Taxonomy" id="1214568"/>
    <lineage>
        <taxon>Eukaryota</taxon>
        <taxon>Fungi</taxon>
        <taxon>Dikarya</taxon>
        <taxon>Ascomycota</taxon>
        <taxon>Pezizomycotina</taxon>
        <taxon>Sordariomycetes</taxon>
        <taxon>Sordariomycetidae</taxon>
        <taxon>Diaporthales</taxon>
        <taxon>Diaporthaceae</taxon>
        <taxon>Diaporthe</taxon>
    </lineage>
</organism>
<proteinExistence type="inferred from homology"/>
<feature type="binding site" description="axial binding residue" evidence="6">
    <location>
        <position position="452"/>
    </location>
    <ligand>
        <name>heme</name>
        <dbReference type="ChEBI" id="CHEBI:30413"/>
    </ligand>
    <ligandPart>
        <name>Fe</name>
        <dbReference type="ChEBI" id="CHEBI:18248"/>
    </ligandPart>
</feature>
<dbReference type="InterPro" id="IPR050121">
    <property type="entry name" value="Cytochrome_P450_monoxygenase"/>
</dbReference>
<gene>
    <name evidence="9" type="ORF">N8I77_012032</name>
</gene>
<reference evidence="9" key="1">
    <citation type="submission" date="2023-06" db="EMBL/GenBank/DDBJ databases">
        <authorList>
            <person name="Noh H."/>
        </authorList>
    </citation>
    <scope>NUCLEOTIDE SEQUENCE</scope>
    <source>
        <strain evidence="9">DUCC20226</strain>
    </source>
</reference>